<protein>
    <submittedName>
        <fullName evidence="2">Helix-turn-helix domain-containing protein</fullName>
    </submittedName>
</protein>
<comment type="caution">
    <text evidence="2">The sequence shown here is derived from an EMBL/GenBank/DDBJ whole genome shotgun (WGS) entry which is preliminary data.</text>
</comment>
<dbReference type="PROSITE" id="PS50943">
    <property type="entry name" value="HTH_CROC1"/>
    <property type="match status" value="1"/>
</dbReference>
<dbReference type="EMBL" id="WWCN01000016">
    <property type="protein sequence ID" value="MYM25491.1"/>
    <property type="molecule type" value="Genomic_DNA"/>
</dbReference>
<dbReference type="SMART" id="SM00530">
    <property type="entry name" value="HTH_XRE"/>
    <property type="match status" value="1"/>
</dbReference>
<accession>A0A6L8KLP8</accession>
<dbReference type="AlphaFoldDB" id="A0A6L8KLP8"/>
<dbReference type="InterPro" id="IPR010982">
    <property type="entry name" value="Lambda_DNA-bd_dom_sf"/>
</dbReference>
<reference evidence="2 3" key="1">
    <citation type="submission" date="2019-12" db="EMBL/GenBank/DDBJ databases">
        <title>Novel species isolated from a subtropical stream in China.</title>
        <authorList>
            <person name="Lu H."/>
        </authorList>
    </citation>
    <scope>NUCLEOTIDE SEQUENCE [LARGE SCALE GENOMIC DNA]</scope>
    <source>
        <strain evidence="2 3">FT135W</strain>
    </source>
</reference>
<dbReference type="Pfam" id="PF13560">
    <property type="entry name" value="HTH_31"/>
    <property type="match status" value="1"/>
</dbReference>
<name>A0A6L8KLP8_9BURK</name>
<dbReference type="Gene3D" id="1.10.260.40">
    <property type="entry name" value="lambda repressor-like DNA-binding domains"/>
    <property type="match status" value="1"/>
</dbReference>
<evidence type="ECO:0000313" key="2">
    <source>
        <dbReference type="EMBL" id="MYM25491.1"/>
    </source>
</evidence>
<keyword evidence="3" id="KW-1185">Reference proteome</keyword>
<sequence length="129" mass="14437">MASMLFGRAFNVARIHMDKRQGEVARLAGIDASYLASVECGRRKAPNRDVVDKLLPTLNADESLRTKLRCLAVIDRMLDVVEGQAADEMIMTRLNKLLRQVADFNEGEWDSLECALAALSNQCLRRKEG</sequence>
<dbReference type="Proteomes" id="UP000479335">
    <property type="component" value="Unassembled WGS sequence"/>
</dbReference>
<dbReference type="RefSeq" id="WP_161008941.1">
    <property type="nucleotide sequence ID" value="NZ_WWCN01000016.1"/>
</dbReference>
<evidence type="ECO:0000313" key="3">
    <source>
        <dbReference type="Proteomes" id="UP000479335"/>
    </source>
</evidence>
<organism evidence="2 3">
    <name type="scientific">Duganella flavida</name>
    <dbReference type="NCBI Taxonomy" id="2692175"/>
    <lineage>
        <taxon>Bacteria</taxon>
        <taxon>Pseudomonadati</taxon>
        <taxon>Pseudomonadota</taxon>
        <taxon>Betaproteobacteria</taxon>
        <taxon>Burkholderiales</taxon>
        <taxon>Oxalobacteraceae</taxon>
        <taxon>Telluria group</taxon>
        <taxon>Duganella</taxon>
    </lineage>
</organism>
<feature type="domain" description="HTH cro/C1-type" evidence="1">
    <location>
        <begin position="13"/>
        <end position="65"/>
    </location>
</feature>
<evidence type="ECO:0000259" key="1">
    <source>
        <dbReference type="PROSITE" id="PS50943"/>
    </source>
</evidence>
<gene>
    <name evidence="2" type="ORF">GTP46_22940</name>
</gene>
<dbReference type="InterPro" id="IPR001387">
    <property type="entry name" value="Cro/C1-type_HTH"/>
</dbReference>
<dbReference type="CDD" id="cd00093">
    <property type="entry name" value="HTH_XRE"/>
    <property type="match status" value="1"/>
</dbReference>
<proteinExistence type="predicted"/>
<dbReference type="GO" id="GO:0003677">
    <property type="term" value="F:DNA binding"/>
    <property type="evidence" value="ECO:0007669"/>
    <property type="project" value="InterPro"/>
</dbReference>
<dbReference type="SUPFAM" id="SSF47413">
    <property type="entry name" value="lambda repressor-like DNA-binding domains"/>
    <property type="match status" value="1"/>
</dbReference>